<sequence>MGHDARDQHVRDQDDAALLRAHVRGEPDAFAELVRRHGPRLWAVALGVLGDREEAADAVQDAFVSALRGAARFRGEAAVTTWLHRIVVNASLDRLRRARVRRTVPLDAPAPGGDDAPRDAVERLAARGDAAADVDLEVDVRAALDRLPDHQRTALVLVDLQDLPVAEAAAVLGVAVGTVKSRCARGRAALAALLRERGLDPRAPERPAGPSGAGAGVRGAGSGAGVGAGGNRTGRRDVREGGAASRREEPAGTGVRDRLAPDPDPHDPAPHQVRPHDPRPHDPRPHDRDPRDPEEVP</sequence>
<dbReference type="SUPFAM" id="SSF88946">
    <property type="entry name" value="Sigma2 domain of RNA polymerase sigma factors"/>
    <property type="match status" value="1"/>
</dbReference>
<comment type="caution">
    <text evidence="9">The sequence shown here is derived from an EMBL/GenBank/DDBJ whole genome shotgun (WGS) entry which is preliminary data.</text>
</comment>
<keyword evidence="4" id="KW-0238">DNA-binding</keyword>
<keyword evidence="10" id="KW-1185">Reference proteome</keyword>
<evidence type="ECO:0000256" key="5">
    <source>
        <dbReference type="ARBA" id="ARBA00023163"/>
    </source>
</evidence>
<dbReference type="EMBL" id="JABEMA010000523">
    <property type="protein sequence ID" value="NNH24801.1"/>
    <property type="molecule type" value="Genomic_DNA"/>
</dbReference>
<dbReference type="GO" id="GO:0016987">
    <property type="term" value="F:sigma factor activity"/>
    <property type="evidence" value="ECO:0007669"/>
    <property type="project" value="UniProtKB-KW"/>
</dbReference>
<dbReference type="GO" id="GO:0006352">
    <property type="term" value="P:DNA-templated transcription initiation"/>
    <property type="evidence" value="ECO:0007669"/>
    <property type="project" value="InterPro"/>
</dbReference>
<evidence type="ECO:0000259" key="7">
    <source>
        <dbReference type="Pfam" id="PF04542"/>
    </source>
</evidence>
<dbReference type="InterPro" id="IPR013324">
    <property type="entry name" value="RNA_pol_sigma_r3/r4-like"/>
</dbReference>
<feature type="region of interest" description="Disordered" evidence="6">
    <location>
        <begin position="200"/>
        <end position="297"/>
    </location>
</feature>
<dbReference type="InterPro" id="IPR007627">
    <property type="entry name" value="RNA_pol_sigma70_r2"/>
</dbReference>
<evidence type="ECO:0000259" key="8">
    <source>
        <dbReference type="Pfam" id="PF08281"/>
    </source>
</evidence>
<dbReference type="GO" id="GO:0003677">
    <property type="term" value="F:DNA binding"/>
    <property type="evidence" value="ECO:0007669"/>
    <property type="project" value="UniProtKB-KW"/>
</dbReference>
<dbReference type="CDD" id="cd06171">
    <property type="entry name" value="Sigma70_r4"/>
    <property type="match status" value="1"/>
</dbReference>
<evidence type="ECO:0000256" key="3">
    <source>
        <dbReference type="ARBA" id="ARBA00023082"/>
    </source>
</evidence>
<accession>A0A849BQ54</accession>
<dbReference type="Pfam" id="PF04542">
    <property type="entry name" value="Sigma70_r2"/>
    <property type="match status" value="1"/>
</dbReference>
<evidence type="ECO:0000256" key="4">
    <source>
        <dbReference type="ARBA" id="ARBA00023125"/>
    </source>
</evidence>
<dbReference type="PANTHER" id="PTHR43133">
    <property type="entry name" value="RNA POLYMERASE ECF-TYPE SIGMA FACTO"/>
    <property type="match status" value="1"/>
</dbReference>
<evidence type="ECO:0000256" key="2">
    <source>
        <dbReference type="ARBA" id="ARBA00023015"/>
    </source>
</evidence>
<dbReference type="InterPro" id="IPR036388">
    <property type="entry name" value="WH-like_DNA-bd_sf"/>
</dbReference>
<feature type="compositionally biased region" description="Gly residues" evidence="6">
    <location>
        <begin position="211"/>
        <end position="232"/>
    </location>
</feature>
<feature type="domain" description="RNA polymerase sigma factor 70 region 4 type 2" evidence="8">
    <location>
        <begin position="139"/>
        <end position="190"/>
    </location>
</feature>
<name>A0A849BQ54_9ACTN</name>
<dbReference type="NCBIfam" id="TIGR02937">
    <property type="entry name" value="sigma70-ECF"/>
    <property type="match status" value="1"/>
</dbReference>
<evidence type="ECO:0000256" key="1">
    <source>
        <dbReference type="ARBA" id="ARBA00010641"/>
    </source>
</evidence>
<dbReference type="Gene3D" id="1.10.10.10">
    <property type="entry name" value="Winged helix-like DNA-binding domain superfamily/Winged helix DNA-binding domain"/>
    <property type="match status" value="1"/>
</dbReference>
<dbReference type="InterPro" id="IPR013325">
    <property type="entry name" value="RNA_pol_sigma_r2"/>
</dbReference>
<reference evidence="9 10" key="1">
    <citation type="submission" date="2020-05" db="EMBL/GenBank/DDBJ databases">
        <title>MicrobeNet Type strains.</title>
        <authorList>
            <person name="Nicholson A.C."/>
        </authorList>
    </citation>
    <scope>NUCLEOTIDE SEQUENCE [LARGE SCALE GENOMIC DNA]</scope>
    <source>
        <strain evidence="9 10">JCM 14547</strain>
    </source>
</reference>
<dbReference type="NCBIfam" id="NF007225">
    <property type="entry name" value="PRK09643.1"/>
    <property type="match status" value="1"/>
</dbReference>
<dbReference type="InterPro" id="IPR039425">
    <property type="entry name" value="RNA_pol_sigma-70-like"/>
</dbReference>
<dbReference type="InterPro" id="IPR014284">
    <property type="entry name" value="RNA_pol_sigma-70_dom"/>
</dbReference>
<gene>
    <name evidence="9" type="primary">sigM</name>
    <name evidence="9" type="ORF">HLB09_17235</name>
</gene>
<dbReference type="Gene3D" id="1.10.1740.10">
    <property type="match status" value="1"/>
</dbReference>
<keyword evidence="5" id="KW-0804">Transcription</keyword>
<keyword evidence="3" id="KW-0731">Sigma factor</keyword>
<dbReference type="Pfam" id="PF08281">
    <property type="entry name" value="Sigma70_r4_2"/>
    <property type="match status" value="1"/>
</dbReference>
<keyword evidence="2" id="KW-0805">Transcription regulation</keyword>
<proteinExistence type="inferred from homology"/>
<feature type="compositionally biased region" description="Basic and acidic residues" evidence="6">
    <location>
        <begin position="234"/>
        <end position="297"/>
    </location>
</feature>
<dbReference type="PANTHER" id="PTHR43133:SF50">
    <property type="entry name" value="ECF RNA POLYMERASE SIGMA FACTOR SIGM"/>
    <property type="match status" value="1"/>
</dbReference>
<evidence type="ECO:0000313" key="9">
    <source>
        <dbReference type="EMBL" id="NNH24801.1"/>
    </source>
</evidence>
<comment type="similarity">
    <text evidence="1">Belongs to the sigma-70 factor family. ECF subfamily.</text>
</comment>
<dbReference type="InterPro" id="IPR013249">
    <property type="entry name" value="RNA_pol_sigma70_r4_t2"/>
</dbReference>
<organism evidence="9 10">
    <name type="scientific">Pseudokineococcus marinus</name>
    <dbReference type="NCBI Taxonomy" id="351215"/>
    <lineage>
        <taxon>Bacteria</taxon>
        <taxon>Bacillati</taxon>
        <taxon>Actinomycetota</taxon>
        <taxon>Actinomycetes</taxon>
        <taxon>Kineosporiales</taxon>
        <taxon>Kineosporiaceae</taxon>
        <taxon>Pseudokineococcus</taxon>
    </lineage>
</organism>
<evidence type="ECO:0000313" key="10">
    <source>
        <dbReference type="Proteomes" id="UP000555552"/>
    </source>
</evidence>
<evidence type="ECO:0000256" key="6">
    <source>
        <dbReference type="SAM" id="MobiDB-lite"/>
    </source>
</evidence>
<dbReference type="Proteomes" id="UP000555552">
    <property type="component" value="Unassembled WGS sequence"/>
</dbReference>
<feature type="domain" description="RNA polymerase sigma-70 region 2" evidence="7">
    <location>
        <begin position="33"/>
        <end position="99"/>
    </location>
</feature>
<dbReference type="AlphaFoldDB" id="A0A849BQ54"/>
<dbReference type="SUPFAM" id="SSF88659">
    <property type="entry name" value="Sigma3 and sigma4 domains of RNA polymerase sigma factors"/>
    <property type="match status" value="1"/>
</dbReference>
<protein>
    <submittedName>
        <fullName evidence="9">RNA polymerase sigma factor SigM</fullName>
    </submittedName>
</protein>